<dbReference type="AlphaFoldDB" id="A0A066UHI8"/>
<dbReference type="EC" id="5.4.99.-" evidence="3"/>
<dbReference type="Gene3D" id="3.30.70.580">
    <property type="entry name" value="Pseudouridine synthase I, catalytic domain, N-terminal subdomain"/>
    <property type="match status" value="1"/>
</dbReference>
<comment type="similarity">
    <text evidence="1 3">Belongs to the pseudouridine synthase RsuA family.</text>
</comment>
<accession>A0A066UHI8</accession>
<evidence type="ECO:0000256" key="2">
    <source>
        <dbReference type="ARBA" id="ARBA00023235"/>
    </source>
</evidence>
<dbReference type="InterPro" id="IPR018496">
    <property type="entry name" value="PsdUridine_synth_RsuA/RluB_CS"/>
</dbReference>
<evidence type="ECO:0000256" key="4">
    <source>
        <dbReference type="SAM" id="MobiDB-lite"/>
    </source>
</evidence>
<dbReference type="GO" id="GO:0140098">
    <property type="term" value="F:catalytic activity, acting on RNA"/>
    <property type="evidence" value="ECO:0007669"/>
    <property type="project" value="UniProtKB-ARBA"/>
</dbReference>
<dbReference type="NCBIfam" id="TIGR00093">
    <property type="entry name" value="pseudouridine synthase"/>
    <property type="match status" value="1"/>
</dbReference>
<dbReference type="EMBL" id="AOMT01000021">
    <property type="protein sequence ID" value="KDN25337.1"/>
    <property type="molecule type" value="Genomic_DNA"/>
</dbReference>
<dbReference type="PROSITE" id="PS01149">
    <property type="entry name" value="PSI_RSU"/>
    <property type="match status" value="1"/>
</dbReference>
<organism evidence="6 7">
    <name type="scientific">Moraxella bovoculi 237</name>
    <dbReference type="NCBI Taxonomy" id="743974"/>
    <lineage>
        <taxon>Bacteria</taxon>
        <taxon>Pseudomonadati</taxon>
        <taxon>Pseudomonadota</taxon>
        <taxon>Gammaproteobacteria</taxon>
        <taxon>Moraxellales</taxon>
        <taxon>Moraxellaceae</taxon>
        <taxon>Moraxella</taxon>
    </lineage>
</organism>
<name>A0A066UHI8_9GAMM</name>
<evidence type="ECO:0000313" key="6">
    <source>
        <dbReference type="EMBL" id="KDN25337.1"/>
    </source>
</evidence>
<dbReference type="GO" id="GO:0009982">
    <property type="term" value="F:pseudouridine synthase activity"/>
    <property type="evidence" value="ECO:0007669"/>
    <property type="project" value="InterPro"/>
</dbReference>
<dbReference type="GO" id="GO:0003723">
    <property type="term" value="F:RNA binding"/>
    <property type="evidence" value="ECO:0007669"/>
    <property type="project" value="InterPro"/>
</dbReference>
<sequence>MMLPYHLVFYWISSNNDMANVILFNKPYGVHSQFRKDNDDMATLADFFADKTLRVAGRLDKDSEGLLILTDDGALNHAITTPPNKGNAKEHGKTYLVQVENIPTAEQLHQLSAGVPLKDGKTLPAIVRHLSEDELPIELWRRDPPIRERKSIPTSWLSMTIFEGKNRQVRRMVAHVGLPCLRLIRYQVGQWSLGDKVQKLGVGEQLRIQLSDDELNKLGVSKNNPLKPSKSKPPKTSKFSPKSTKSNHPKNRHHQANNKKRPKF</sequence>
<dbReference type="InterPro" id="IPR042092">
    <property type="entry name" value="PsdUridine_s_RsuA/RluB/E/F_cat"/>
</dbReference>
<comment type="caution">
    <text evidence="6">The sequence shown here is derived from an EMBL/GenBank/DDBJ whole genome shotgun (WGS) entry which is preliminary data.</text>
</comment>
<dbReference type="SUPFAM" id="SSF55120">
    <property type="entry name" value="Pseudouridine synthase"/>
    <property type="match status" value="1"/>
</dbReference>
<dbReference type="InterPro" id="IPR000748">
    <property type="entry name" value="PsdUridine_synth_RsuA/RluB/E/F"/>
</dbReference>
<dbReference type="InterPro" id="IPR050343">
    <property type="entry name" value="RsuA_PseudoU_synthase"/>
</dbReference>
<dbReference type="Proteomes" id="UP000035860">
    <property type="component" value="Unassembled WGS sequence"/>
</dbReference>
<gene>
    <name evidence="6" type="ORF">MBO_04619</name>
</gene>
<feature type="compositionally biased region" description="Basic residues" evidence="4">
    <location>
        <begin position="245"/>
        <end position="264"/>
    </location>
</feature>
<evidence type="ECO:0000256" key="1">
    <source>
        <dbReference type="ARBA" id="ARBA00008348"/>
    </source>
</evidence>
<dbReference type="InterPro" id="IPR020103">
    <property type="entry name" value="PsdUridine_synth_cat_dom_sf"/>
</dbReference>
<evidence type="ECO:0000259" key="5">
    <source>
        <dbReference type="Pfam" id="PF00849"/>
    </source>
</evidence>
<proteinExistence type="inferred from homology"/>
<feature type="domain" description="Pseudouridine synthase RsuA/RluA-like" evidence="5">
    <location>
        <begin position="20"/>
        <end position="175"/>
    </location>
</feature>
<dbReference type="InterPro" id="IPR020094">
    <property type="entry name" value="TruA/RsuA/RluB/E/F_N"/>
</dbReference>
<feature type="region of interest" description="Disordered" evidence="4">
    <location>
        <begin position="218"/>
        <end position="264"/>
    </location>
</feature>
<protein>
    <recommendedName>
        <fullName evidence="3">Pseudouridine synthase</fullName>
        <ecNumber evidence="3">5.4.99.-</ecNumber>
    </recommendedName>
</protein>
<keyword evidence="7" id="KW-1185">Reference proteome</keyword>
<dbReference type="Pfam" id="PF00849">
    <property type="entry name" value="PseudoU_synth_2"/>
    <property type="match status" value="1"/>
</dbReference>
<keyword evidence="2 3" id="KW-0413">Isomerase</keyword>
<evidence type="ECO:0000256" key="3">
    <source>
        <dbReference type="RuleBase" id="RU003887"/>
    </source>
</evidence>
<evidence type="ECO:0000313" key="7">
    <source>
        <dbReference type="Proteomes" id="UP000035860"/>
    </source>
</evidence>
<dbReference type="GO" id="GO:0001522">
    <property type="term" value="P:pseudouridine synthesis"/>
    <property type="evidence" value="ECO:0007669"/>
    <property type="project" value="InterPro"/>
</dbReference>
<dbReference type="eggNOG" id="COG1187">
    <property type="taxonomic scope" value="Bacteria"/>
</dbReference>
<reference evidence="6 7" key="1">
    <citation type="journal article" date="2014" name="Genome Announc.">
        <title>Draft Genome Sequence of Moraxella bovoculi Strain 237T (ATCC BAA-1259T) Isolated from a Calf with Infectious Bovine Keratoconjunctivitis.</title>
        <authorList>
            <person name="Calcutt M.J."/>
            <person name="Foecking M.F."/>
            <person name="Martin N.T."/>
            <person name="Mhlanga-Mutangadura T."/>
            <person name="Reilly T.J."/>
        </authorList>
    </citation>
    <scope>NUCLEOTIDE SEQUENCE [LARGE SCALE GENOMIC DNA]</scope>
    <source>
        <strain evidence="6 7">237</strain>
    </source>
</reference>
<dbReference type="PANTHER" id="PTHR47683">
    <property type="entry name" value="PSEUDOURIDINE SYNTHASE FAMILY PROTEIN-RELATED"/>
    <property type="match status" value="1"/>
</dbReference>
<dbReference type="InterPro" id="IPR006145">
    <property type="entry name" value="PsdUridine_synth_RsuA/RluA"/>
</dbReference>
<dbReference type="GO" id="GO:0006364">
    <property type="term" value="P:rRNA processing"/>
    <property type="evidence" value="ECO:0007669"/>
    <property type="project" value="UniProtKB-ARBA"/>
</dbReference>
<dbReference type="PANTHER" id="PTHR47683:SF2">
    <property type="entry name" value="RNA-BINDING S4 DOMAIN-CONTAINING PROTEIN"/>
    <property type="match status" value="1"/>
</dbReference>
<dbReference type="Gene3D" id="3.30.70.1560">
    <property type="entry name" value="Alpha-L RNA-binding motif"/>
    <property type="match status" value="1"/>
</dbReference>